<proteinExistence type="predicted"/>
<organism evidence="1 2">
    <name type="scientific">Streptomonospora litoralis</name>
    <dbReference type="NCBI Taxonomy" id="2498135"/>
    <lineage>
        <taxon>Bacteria</taxon>
        <taxon>Bacillati</taxon>
        <taxon>Actinomycetota</taxon>
        <taxon>Actinomycetes</taxon>
        <taxon>Streptosporangiales</taxon>
        <taxon>Nocardiopsidaceae</taxon>
        <taxon>Streptomonospora</taxon>
    </lineage>
</organism>
<dbReference type="EMBL" id="CP036455">
    <property type="protein sequence ID" value="QBI55855.1"/>
    <property type="molecule type" value="Genomic_DNA"/>
</dbReference>
<gene>
    <name evidence="1" type="ORF">EKD16_20470</name>
</gene>
<evidence type="ECO:0000313" key="1">
    <source>
        <dbReference type="EMBL" id="QBI55855.1"/>
    </source>
</evidence>
<accession>A0A4P6Q5A3</accession>
<dbReference type="KEGG" id="strr:EKD16_20470"/>
<evidence type="ECO:0000313" key="2">
    <source>
        <dbReference type="Proteomes" id="UP000292235"/>
    </source>
</evidence>
<reference evidence="1 2" key="1">
    <citation type="submission" date="2019-02" db="EMBL/GenBank/DDBJ databases">
        <authorList>
            <person name="Khodamoradi S."/>
            <person name="Hahnke R.L."/>
            <person name="Kaempfer P."/>
            <person name="Schumann P."/>
            <person name="Rohde M."/>
            <person name="Steinert M."/>
            <person name="Luzhetskyy A."/>
            <person name="Wink J."/>
            <person name="Ruckert C."/>
        </authorList>
    </citation>
    <scope>NUCLEOTIDE SEQUENCE [LARGE SCALE GENOMIC DNA]</scope>
    <source>
        <strain evidence="1 2">M2</strain>
    </source>
</reference>
<protein>
    <submittedName>
        <fullName evidence="1">Uncharacterized protein</fullName>
    </submittedName>
</protein>
<dbReference type="Proteomes" id="UP000292235">
    <property type="component" value="Chromosome"/>
</dbReference>
<name>A0A4P6Q5A3_9ACTN</name>
<keyword evidence="2" id="KW-1185">Reference proteome</keyword>
<dbReference type="AlphaFoldDB" id="A0A4P6Q5A3"/>
<sequence length="67" mass="6691" precursor="true">MASGLARSVAAGLSYFPGMDDDAMERCTVIKKSFAVIALAVTAVLAPAVPAASADTAEAATAGFNWA</sequence>